<keyword evidence="4" id="KW-1185">Reference proteome</keyword>
<dbReference type="SMART" id="SM00849">
    <property type="entry name" value="Lactamase_B"/>
    <property type="match status" value="1"/>
</dbReference>
<dbReference type="SUPFAM" id="SSF56281">
    <property type="entry name" value="Metallo-hydrolase/oxidoreductase"/>
    <property type="match status" value="1"/>
</dbReference>
<dbReference type="InterPro" id="IPR036388">
    <property type="entry name" value="WH-like_DNA-bd_sf"/>
</dbReference>
<dbReference type="Pfam" id="PF17778">
    <property type="entry name" value="WHD_BLACT"/>
    <property type="match status" value="1"/>
</dbReference>
<feature type="region of interest" description="Disordered" evidence="1">
    <location>
        <begin position="284"/>
        <end position="310"/>
    </location>
</feature>
<reference evidence="3" key="1">
    <citation type="submission" date="2022-06" db="EMBL/GenBank/DDBJ databases">
        <authorList>
            <consortium name="SYNGENTA / RWTH Aachen University"/>
        </authorList>
    </citation>
    <scope>NUCLEOTIDE SEQUENCE</scope>
</reference>
<dbReference type="InterPro" id="IPR036866">
    <property type="entry name" value="RibonucZ/Hydroxyglut_hydro"/>
</dbReference>
<feature type="compositionally biased region" description="Low complexity" evidence="1">
    <location>
        <begin position="284"/>
        <end position="294"/>
    </location>
</feature>
<dbReference type="InterPro" id="IPR050662">
    <property type="entry name" value="Sec-metab_biosynth-thioest"/>
</dbReference>
<feature type="domain" description="Metallo-beta-lactamase" evidence="2">
    <location>
        <begin position="75"/>
        <end position="290"/>
    </location>
</feature>
<organism evidence="3 4">
    <name type="scientific">Phakopsora pachyrhizi</name>
    <name type="common">Asian soybean rust disease fungus</name>
    <dbReference type="NCBI Taxonomy" id="170000"/>
    <lineage>
        <taxon>Eukaryota</taxon>
        <taxon>Fungi</taxon>
        <taxon>Dikarya</taxon>
        <taxon>Basidiomycota</taxon>
        <taxon>Pucciniomycotina</taxon>
        <taxon>Pucciniomycetes</taxon>
        <taxon>Pucciniales</taxon>
        <taxon>Phakopsoraceae</taxon>
        <taxon>Phakopsora</taxon>
    </lineage>
</organism>
<dbReference type="EMBL" id="CALTRL010005720">
    <property type="protein sequence ID" value="CAH7685314.1"/>
    <property type="molecule type" value="Genomic_DNA"/>
</dbReference>
<dbReference type="Gene3D" id="3.60.15.10">
    <property type="entry name" value="Ribonuclease Z/Hydroxyacylglutathione hydrolase-like"/>
    <property type="match status" value="1"/>
</dbReference>
<evidence type="ECO:0000256" key="1">
    <source>
        <dbReference type="SAM" id="MobiDB-lite"/>
    </source>
</evidence>
<comment type="caution">
    <text evidence="3">The sequence shown here is derived from an EMBL/GenBank/DDBJ whole genome shotgun (WGS) entry which is preliminary data.</text>
</comment>
<dbReference type="GO" id="GO:0044550">
    <property type="term" value="P:secondary metabolite biosynthetic process"/>
    <property type="evidence" value="ECO:0007669"/>
    <property type="project" value="TreeGrafter"/>
</dbReference>
<dbReference type="AlphaFoldDB" id="A0AAV0BFZ2"/>
<evidence type="ECO:0000259" key="2">
    <source>
        <dbReference type="SMART" id="SM00849"/>
    </source>
</evidence>
<evidence type="ECO:0000313" key="3">
    <source>
        <dbReference type="EMBL" id="CAH7685314.1"/>
    </source>
</evidence>
<accession>A0AAV0BFZ2</accession>
<dbReference type="Gene3D" id="1.10.10.10">
    <property type="entry name" value="Winged helix-like DNA-binding domain superfamily/Winged helix DNA-binding domain"/>
    <property type="match status" value="1"/>
</dbReference>
<sequence>MSASLRRGLMMNSSLLIRRTTTEGCKEPLTRKTESNRTLSSSIDASLPKIPDVTRVSPKIVRILGQNPGPFTLQGTNTYLIHGDRSSILIDTGEGLNDYSSLLESQLRKLEDRPIEDIILTHWHNDHAGGLESVLNSIFNLRKNLRLPRIWKFKLATDDGLIDDRDRKIVNSIENFKSRRSVEDFSLEWLIEGKEFELDDRLKVRTIRTPGHTQDSCCCLVLEKHQDTSYPSVDQNYTHQPFRLSSILVGDTLLGGSTTIFEDLKTYLDTLKYLSSLIKQSPPQPLLLSQSPSSDVESKRDSDNGYLNKGTTVEFYPGHGEVIEDGKAEIQKIILHRIERENQIVKLLSNTKILESDGSLSLDRIVLEIYGEKLIRSDERLRIAATRGINQHLEKLRIEGIVIEVRPGHWKLL</sequence>
<evidence type="ECO:0000313" key="4">
    <source>
        <dbReference type="Proteomes" id="UP001153365"/>
    </source>
</evidence>
<dbReference type="InterPro" id="IPR001279">
    <property type="entry name" value="Metallo-B-lactamas"/>
</dbReference>
<dbReference type="InterPro" id="IPR041516">
    <property type="entry name" value="LACTB2_WH"/>
</dbReference>
<proteinExistence type="predicted"/>
<dbReference type="Proteomes" id="UP001153365">
    <property type="component" value="Unassembled WGS sequence"/>
</dbReference>
<dbReference type="PANTHER" id="PTHR23131:SF0">
    <property type="entry name" value="ENDORIBONUCLEASE LACTB2"/>
    <property type="match status" value="1"/>
</dbReference>
<dbReference type="Pfam" id="PF00753">
    <property type="entry name" value="Lactamase_B"/>
    <property type="match status" value="1"/>
</dbReference>
<protein>
    <submittedName>
        <fullName evidence="3">Beta-lactamase-like protein</fullName>
    </submittedName>
</protein>
<name>A0AAV0BFZ2_PHAPC</name>
<dbReference type="PANTHER" id="PTHR23131">
    <property type="entry name" value="ENDORIBONUCLEASE LACTB2"/>
    <property type="match status" value="1"/>
</dbReference>
<gene>
    <name evidence="3" type="ORF">PPACK8108_LOCUS19813</name>
</gene>